<feature type="transmembrane region" description="Helical" evidence="7">
    <location>
        <begin position="318"/>
        <end position="337"/>
    </location>
</feature>
<keyword evidence="5 7" id="KW-0472">Membrane</keyword>
<dbReference type="RefSeq" id="XP_022813291.1">
    <property type="nucleotide sequence ID" value="XM_022956218.1"/>
</dbReference>
<evidence type="ECO:0000256" key="2">
    <source>
        <dbReference type="ARBA" id="ARBA00007168"/>
    </source>
</evidence>
<protein>
    <recommendedName>
        <fullName evidence="7">Choline transporter-like protein</fullName>
    </recommendedName>
</protein>
<dbReference type="VEuPathDB" id="PlasmoDB:Py17XNL_001002198"/>
<comment type="subcellular location">
    <subcellularLocation>
        <location evidence="7">Cell membrane</location>
        <topology evidence="7">Multi-pass membrane protein</topology>
    </subcellularLocation>
    <subcellularLocation>
        <location evidence="1">Membrane</location>
        <topology evidence="1">Multi-pass membrane protein</topology>
    </subcellularLocation>
</comment>
<evidence type="ECO:0000256" key="1">
    <source>
        <dbReference type="ARBA" id="ARBA00004141"/>
    </source>
</evidence>
<dbReference type="VEuPathDB" id="PlasmoDB:PYYM_1014500"/>
<evidence type="ECO:0000256" key="4">
    <source>
        <dbReference type="ARBA" id="ARBA00022989"/>
    </source>
</evidence>
<accession>A0A077YIY4</accession>
<dbReference type="Pfam" id="PF04515">
    <property type="entry name" value="Choline_transpo"/>
    <property type="match status" value="1"/>
</dbReference>
<dbReference type="OrthoDB" id="420519at2759"/>
<keyword evidence="4 7" id="KW-1133">Transmembrane helix</keyword>
<dbReference type="GO" id="GO:0005886">
    <property type="term" value="C:plasma membrane"/>
    <property type="evidence" value="ECO:0007669"/>
    <property type="project" value="UniProtKB-SubCell"/>
</dbReference>
<reference evidence="10 11" key="1">
    <citation type="journal article" date="2014" name="BMC Biol.">
        <title>A comprehensive evaluation of rodent malaria parasite genomes and gene expression.</title>
        <authorList>
            <person name="Otto T.D."/>
            <person name="Bohme U."/>
            <person name="Jackson A.P."/>
            <person name="Hunt M."/>
            <person name="Franke-Fayard B."/>
            <person name="Hoeijmakers W.A."/>
            <person name="Religa A.A."/>
            <person name="Robertson L."/>
            <person name="Sanders M."/>
            <person name="Ogun S.A."/>
            <person name="Cunningham D."/>
            <person name="Erhart A."/>
            <person name="Billker O."/>
            <person name="Khan S.M."/>
            <person name="Stunnenberg H.G."/>
            <person name="Langhorne J."/>
            <person name="Holder A.A."/>
            <person name="Waters A.P."/>
            <person name="Newbold C.I."/>
            <person name="Pain A."/>
            <person name="Berriman M."/>
            <person name="Janse C.J."/>
        </authorList>
    </citation>
    <scope>NUCLEOTIDE SEQUENCE [LARGE SCALE GENOMIC DNA]</scope>
    <source>
        <strain evidence="9 10">17X</strain>
        <strain evidence="8 11">YM</strain>
    </source>
</reference>
<name>A0A077YIY4_PLAYE</name>
<gene>
    <name evidence="9" type="ORF">PY17X_1014500</name>
    <name evidence="8" type="ORF">PYYM_1014500</name>
</gene>
<feature type="transmembrane region" description="Helical" evidence="7">
    <location>
        <begin position="666"/>
        <end position="689"/>
    </location>
</feature>
<feature type="transmembrane region" description="Helical" evidence="7">
    <location>
        <begin position="289"/>
        <end position="311"/>
    </location>
</feature>
<dbReference type="Proteomes" id="UP000072904">
    <property type="component" value="Chromosome 10"/>
</dbReference>
<dbReference type="VEuPathDB" id="PlasmoDB:PY17X_1014500"/>
<dbReference type="OMA" id="GKSFCKA"/>
<dbReference type="EMBL" id="LK934638">
    <property type="protein sequence ID" value="CDU84983.1"/>
    <property type="molecule type" value="Genomic_DNA"/>
</dbReference>
<feature type="transmembrane region" description="Helical" evidence="7">
    <location>
        <begin position="459"/>
        <end position="480"/>
    </location>
</feature>
<comment type="function">
    <text evidence="7">Choline transporter.</text>
</comment>
<dbReference type="Proteomes" id="UP000072874">
    <property type="component" value="Chromosome 10"/>
</dbReference>
<dbReference type="GO" id="GO:0022857">
    <property type="term" value="F:transmembrane transporter activity"/>
    <property type="evidence" value="ECO:0007669"/>
    <property type="project" value="UniProtKB-UniRule"/>
</dbReference>
<feature type="transmembrane region" description="Helical" evidence="7">
    <location>
        <begin position="402"/>
        <end position="428"/>
    </location>
</feature>
<dbReference type="PANTHER" id="PTHR12385">
    <property type="entry name" value="CHOLINE TRANSPORTER-LIKE (SLC FAMILY 44)"/>
    <property type="match status" value="1"/>
</dbReference>
<reference evidence="8" key="3">
    <citation type="submission" date="2014-05" db="EMBL/GenBank/DDBJ databases">
        <authorList>
            <person name="Aslett A.Martin."/>
            <person name="De Silva Nishadi"/>
        </authorList>
    </citation>
    <scope>NUCLEOTIDE SEQUENCE</scope>
    <source>
        <strain evidence="8">YM</strain>
    </source>
</reference>
<keyword evidence="6" id="KW-0325">Glycoprotein</keyword>
<evidence type="ECO:0000313" key="8">
    <source>
        <dbReference type="EMBL" id="CDU84983.1"/>
    </source>
</evidence>
<dbReference type="GeneID" id="34859899"/>
<evidence type="ECO:0000256" key="6">
    <source>
        <dbReference type="ARBA" id="ARBA00023180"/>
    </source>
</evidence>
<evidence type="ECO:0000256" key="5">
    <source>
        <dbReference type="ARBA" id="ARBA00023136"/>
    </source>
</evidence>
<reference evidence="9" key="4">
    <citation type="submission" date="2019-05" db="EMBL/GenBank/DDBJ databases">
        <authorList>
            <consortium name="Pathogen Informatics"/>
        </authorList>
    </citation>
    <scope>NUCLEOTIDE SEQUENCE</scope>
    <source>
        <strain evidence="9">17X</strain>
    </source>
</reference>
<evidence type="ECO:0000256" key="7">
    <source>
        <dbReference type="RuleBase" id="RU368066"/>
    </source>
</evidence>
<evidence type="ECO:0000313" key="10">
    <source>
        <dbReference type="Proteomes" id="UP000072874"/>
    </source>
</evidence>
<dbReference type="InterPro" id="IPR007603">
    <property type="entry name" value="Choline_transptr-like"/>
</dbReference>
<keyword evidence="3 7" id="KW-0812">Transmembrane</keyword>
<organism evidence="8 11">
    <name type="scientific">Plasmodium yoelii</name>
    <dbReference type="NCBI Taxonomy" id="5861"/>
    <lineage>
        <taxon>Eukaryota</taxon>
        <taxon>Sar</taxon>
        <taxon>Alveolata</taxon>
        <taxon>Apicomplexa</taxon>
        <taxon>Aconoidasida</taxon>
        <taxon>Haemosporida</taxon>
        <taxon>Plasmodiidae</taxon>
        <taxon>Plasmodium</taxon>
        <taxon>Plasmodium (Vinckeia)</taxon>
    </lineage>
</organism>
<evidence type="ECO:0000313" key="9">
    <source>
        <dbReference type="EMBL" id="VTZ78879.1"/>
    </source>
</evidence>
<dbReference type="EMBL" id="LM993664">
    <property type="protein sequence ID" value="VTZ78879.1"/>
    <property type="molecule type" value="Genomic_DNA"/>
</dbReference>
<comment type="similarity">
    <text evidence="2 7">Belongs to the CTL (choline transporter-like) family.</text>
</comment>
<dbReference type="PANTHER" id="PTHR12385:SF14">
    <property type="entry name" value="CHOLINE TRANSPORTER-LIKE 2"/>
    <property type="match status" value="1"/>
</dbReference>
<evidence type="ECO:0000313" key="11">
    <source>
        <dbReference type="Proteomes" id="UP000072904"/>
    </source>
</evidence>
<dbReference type="AlphaFoldDB" id="A0A077YIY4"/>
<sequence length="736" mass="87137">MIDNSENHASGYEMLIEMPNTTISSNNNNEERKYYEIYGNNKINDKDIYDNSKDRNEGEFEFGSPVNYTIGNKNSSEKYCYNINEKKKIETDIKYCGYFFISLIFLVFFILYYIYYGNYSRILYGTNYNGQICGKDLKSFKYLYYPLSPKTSKLEILNKYPKCLESCPTSDFSNKNKTDEDNLYGEKKKKNFFEENFFFPFKNNGDKNKGKIIDKNGNIETSVIYTDYTKGPNNNLYVEYLLNSKYYDTVNIMNICYPRDKMLREKVINVVFTNRYKIFVNLFSLHNSFFFVFLFIIVSILLSFLYIASLYYFPKFTFYIFIIFYLISIFFIPIYFVHNHLYLIFDPIKGSFFSYHYLISILTSFIMIIHAVISLIIFYIYKNTYKYTSKLIAITLKFIHDISNIIYAPIIISFVSILFFCVWIYLYVQIITSGMSYDQKLDLDLDSNGSSKILSLQKMFYYFKSSYLFSILWVCIYFFICEMLQSLNQFTICHLGTVWYFSDKKKSECNQNVVEEMKTIMKYHFGTIVLSSFINLATKHLRVLFFWINKTLSLPFFFNELIYNIKERFHFILNPMSKIVDMYTTSAYCEMSMTLYPYVTSCHISSKKLTNSTSPAAALHGISYITNIIFPGFTTMIITFFAFNIFNNFQTYNNIFSPRYIPNPFFSALVIGIICGIITSHFITIISTFSDTILYCFICECYQKQMIDESPLRKTFTPDLLREFILEIYEDYNSKL</sequence>
<evidence type="ECO:0000256" key="3">
    <source>
        <dbReference type="ARBA" id="ARBA00022692"/>
    </source>
</evidence>
<feature type="transmembrane region" description="Helical" evidence="7">
    <location>
        <begin position="357"/>
        <end position="381"/>
    </location>
</feature>
<feature type="transmembrane region" description="Helical" evidence="7">
    <location>
        <begin position="95"/>
        <end position="115"/>
    </location>
</feature>
<reference evidence="9" key="2">
    <citation type="submission" date="2014-05" db="EMBL/GenBank/DDBJ databases">
        <authorList>
            <person name="Aslett M.A."/>
            <person name="De Silva N."/>
        </authorList>
    </citation>
    <scope>NUCLEOTIDE SEQUENCE</scope>
    <source>
        <strain evidence="9">17X</strain>
    </source>
</reference>
<dbReference type="KEGG" id="pyo:PY17X_1014500"/>
<feature type="transmembrane region" description="Helical" evidence="7">
    <location>
        <begin position="624"/>
        <end position="646"/>
    </location>
</feature>
<proteinExistence type="inferred from homology"/>
<feature type="transmembrane region" description="Helical" evidence="7">
    <location>
        <begin position="525"/>
        <end position="548"/>
    </location>
</feature>
<dbReference type="VEuPathDB" id="PlasmoDB:Py17XNL_001002197"/>